<feature type="compositionally biased region" description="Basic and acidic residues" evidence="1">
    <location>
        <begin position="225"/>
        <end position="245"/>
    </location>
</feature>
<feature type="compositionally biased region" description="Low complexity" evidence="1">
    <location>
        <begin position="180"/>
        <end position="194"/>
    </location>
</feature>
<feature type="chain" id="PRO_5046261589" evidence="2">
    <location>
        <begin position="20"/>
        <end position="1330"/>
    </location>
</feature>
<dbReference type="InterPro" id="IPR053180">
    <property type="entry name" value="Ca-binding_acidic-repeat"/>
</dbReference>
<dbReference type="EMBL" id="JAOYFB010000041">
    <property type="protein sequence ID" value="KAK4044948.1"/>
    <property type="molecule type" value="Genomic_DNA"/>
</dbReference>
<dbReference type="PROSITE" id="PS00018">
    <property type="entry name" value="EF_HAND_1"/>
    <property type="match status" value="1"/>
</dbReference>
<feature type="compositionally biased region" description="Basic residues" evidence="1">
    <location>
        <begin position="527"/>
        <end position="541"/>
    </location>
</feature>
<keyword evidence="4" id="KW-1185">Reference proteome</keyword>
<dbReference type="PANTHER" id="PTHR37467:SF1">
    <property type="entry name" value="EXPORTED CALCIUM-BINDING GLYCOPROTEIN"/>
    <property type="match status" value="1"/>
</dbReference>
<feature type="compositionally biased region" description="Basic residues" evidence="1">
    <location>
        <begin position="164"/>
        <end position="174"/>
    </location>
</feature>
<gene>
    <name evidence="3" type="ORF">OUZ56_032354</name>
</gene>
<feature type="region of interest" description="Disordered" evidence="1">
    <location>
        <begin position="154"/>
        <end position="273"/>
    </location>
</feature>
<proteinExistence type="predicted"/>
<evidence type="ECO:0000256" key="2">
    <source>
        <dbReference type="SAM" id="SignalP"/>
    </source>
</evidence>
<feature type="compositionally biased region" description="Basic and acidic residues" evidence="1">
    <location>
        <begin position="950"/>
        <end position="971"/>
    </location>
</feature>
<feature type="region of interest" description="Disordered" evidence="1">
    <location>
        <begin position="928"/>
        <end position="1026"/>
    </location>
</feature>
<feature type="compositionally biased region" description="Basic and acidic residues" evidence="1">
    <location>
        <begin position="880"/>
        <end position="906"/>
    </location>
</feature>
<dbReference type="Proteomes" id="UP001234178">
    <property type="component" value="Unassembled WGS sequence"/>
</dbReference>
<organism evidence="3 4">
    <name type="scientific">Daphnia magna</name>
    <dbReference type="NCBI Taxonomy" id="35525"/>
    <lineage>
        <taxon>Eukaryota</taxon>
        <taxon>Metazoa</taxon>
        <taxon>Ecdysozoa</taxon>
        <taxon>Arthropoda</taxon>
        <taxon>Crustacea</taxon>
        <taxon>Branchiopoda</taxon>
        <taxon>Diplostraca</taxon>
        <taxon>Cladocera</taxon>
        <taxon>Anomopoda</taxon>
        <taxon>Daphniidae</taxon>
        <taxon>Daphnia</taxon>
    </lineage>
</organism>
<feature type="region of interest" description="Disordered" evidence="1">
    <location>
        <begin position="523"/>
        <end position="549"/>
    </location>
</feature>
<feature type="signal peptide" evidence="2">
    <location>
        <begin position="1"/>
        <end position="19"/>
    </location>
</feature>
<reference evidence="3 4" key="1">
    <citation type="journal article" date="2023" name="Nucleic Acids Res.">
        <title>The hologenome of Daphnia magna reveals possible DNA methylation and microbiome-mediated evolution of the host genome.</title>
        <authorList>
            <person name="Chaturvedi A."/>
            <person name="Li X."/>
            <person name="Dhandapani V."/>
            <person name="Marshall H."/>
            <person name="Kissane S."/>
            <person name="Cuenca-Cambronero M."/>
            <person name="Asole G."/>
            <person name="Calvet F."/>
            <person name="Ruiz-Romero M."/>
            <person name="Marangio P."/>
            <person name="Guigo R."/>
            <person name="Rago D."/>
            <person name="Mirbahai L."/>
            <person name="Eastwood N."/>
            <person name="Colbourne J.K."/>
            <person name="Zhou J."/>
            <person name="Mallon E."/>
            <person name="Orsini L."/>
        </authorList>
    </citation>
    <scope>NUCLEOTIDE SEQUENCE [LARGE SCALE GENOMIC DNA]</scope>
    <source>
        <strain evidence="3">LRV0_1</strain>
    </source>
</reference>
<dbReference type="InterPro" id="IPR028974">
    <property type="entry name" value="TSP_type-3_rpt"/>
</dbReference>
<dbReference type="Gene3D" id="4.10.1080.10">
    <property type="entry name" value="TSP type-3 repeat"/>
    <property type="match status" value="1"/>
</dbReference>
<dbReference type="SUPFAM" id="SSF103647">
    <property type="entry name" value="TSP type-3 repeat"/>
    <property type="match status" value="1"/>
</dbReference>
<name>A0ABR0B8Q0_9CRUS</name>
<dbReference type="PANTHER" id="PTHR37467">
    <property type="entry name" value="EXPORTED CALCIUM-BINDING GLYCOPROTEIN-RELATED"/>
    <property type="match status" value="1"/>
</dbReference>
<sequence length="1330" mass="139804">MMRRLTPLALGALLLACESSTPKPAVAPQGAYCPPGQNCGQYPQESCGTKRLEWAAKLGVPTPPANNRPLLAPLVGSPAMQAETKMVLEAMIAALGPDNRAKVQGIPLIFDPDPAEVNAYAGCDSGNAFMAGTEGLLRAVDAIAQTHATDELLVLRPTTPTHGRSSRRWSRARRPPPSSPSARSRPSTSSIPAALREPRNLRRSHCVYLRSRSRAPLPPAHRLRERPAARKRAEPSENRQHRDPRCSVPQSAERSSLRPVGRVQPPRHRPRTQCQQLPLDGAWRLHAPRFLQAFGRRRRAYRRLLAREFAAHPPEPRPPAAALPGLGQRLVPGASPSAARLKQATDCSLCAKEHAHTRGDFPALFALAPLFAAAPADAAIKSVFSEAIRGGVSTDSWAEESTPSAFVDGQLTVQIPRGATVRQAWLVSGVVHYSTNAPVVNMVAGPAATPRGVVLGAINGANLTRRLEGATDDNGPRFGSFTTDVTAIVKGLVETDNNASPADQSRFRSTSAATTMSTFSLAAGPRPHARRRLGTRWRPPPKRPCFPRNVDHRRLRGQEENSVFTINGASVSTSFGGSDDAKTFPFVNRCGIHHGGLQTGGSFGADDRDQPIGLKGDTFRGAVVGARLDDELYDAIPLVPDDPRKGRPGDSDGDGVTDLIEGNCTIDTDNDGTPDYLDIDSDNDCIPDSDALEAGAARLDPALPAAAHCADPKKSFCLATGTVGVCSACASDFGSGGAAPVCPTAASPICLTAGNASGTCSAKAPNGSPTLNNQACPAGAASTCLSGVCDTGDGKCGFVEGATCTANGECRVDACASDKKCGLLLGDACTANPANDPCRGALACDANSKVCDTDTDSDGLTDTQEKALGTVPNNADSDGDGLKDGVEVGADAKKPIDSDGDGKIDALDTDDDNDGILTKDEIADATAANVSDDVDGDGKKNWLDSDSDGDGIKDGDEKTDADRDGVKDYLQKPKPVVTDAGADSGTPDAGKDAGADAGSDEASVEGGGCAVTPENPERPAFSQPSKKALLGNGGRLLFLRNLLENWETTLLKKLVVAPRSVALEVEGDEGEAGVLPGGDDTLADGEGRFELLRVHLDAGEGRFAGPFRGIKCVKTHANLAKSEAMKGVFEGADTLEAVAGDRRSVGKAAREASGRRLVPDAEADELCTTADVFLREPARDERALNAAIFRRFQARSVVSEVVEVGSIDGDAQIPFLDLRRAQTIEFALAVEAAVGAVPLVVLVVDLMALDELVAAANLLSDFNRFDAFKRREAWPHRRHGDRLAAEDFVGDGENKRTIDAARVANEDRAQATEVRAKGIELGVGGGRHGR</sequence>
<evidence type="ECO:0000313" key="3">
    <source>
        <dbReference type="EMBL" id="KAK4044948.1"/>
    </source>
</evidence>
<accession>A0ABR0B8Q0</accession>
<comment type="caution">
    <text evidence="3">The sequence shown here is derived from an EMBL/GenBank/DDBJ whole genome shotgun (WGS) entry which is preliminary data.</text>
</comment>
<evidence type="ECO:0000256" key="1">
    <source>
        <dbReference type="SAM" id="MobiDB-lite"/>
    </source>
</evidence>
<feature type="region of interest" description="Disordered" evidence="1">
    <location>
        <begin position="855"/>
        <end position="915"/>
    </location>
</feature>
<protein>
    <submittedName>
        <fullName evidence="3">Uncharacterized protein</fullName>
    </submittedName>
</protein>
<dbReference type="PROSITE" id="PS51257">
    <property type="entry name" value="PROKAR_LIPOPROTEIN"/>
    <property type="match status" value="1"/>
</dbReference>
<keyword evidence="2" id="KW-0732">Signal</keyword>
<evidence type="ECO:0000313" key="4">
    <source>
        <dbReference type="Proteomes" id="UP001234178"/>
    </source>
</evidence>
<dbReference type="InterPro" id="IPR018247">
    <property type="entry name" value="EF_Hand_1_Ca_BS"/>
</dbReference>